<evidence type="ECO:0000256" key="4">
    <source>
        <dbReference type="ARBA" id="ARBA00022722"/>
    </source>
</evidence>
<feature type="domain" description="ExoI SH3-like" evidence="16">
    <location>
        <begin position="196"/>
        <end position="348"/>
    </location>
</feature>
<dbReference type="InterPro" id="IPR036397">
    <property type="entry name" value="RNaseH_sf"/>
</dbReference>
<dbReference type="RefSeq" id="WP_015281019.1">
    <property type="nucleotide sequence ID" value="NC_019940.1"/>
</dbReference>
<evidence type="ECO:0000256" key="3">
    <source>
        <dbReference type="ARBA" id="ARBA00019900"/>
    </source>
</evidence>
<feature type="binding site" evidence="14">
    <location>
        <position position="11"/>
    </location>
    <ligand>
        <name>substrate</name>
    </ligand>
</feature>
<comment type="cofactor">
    <cofactor evidence="15">
        <name>Mg(2+)</name>
        <dbReference type="ChEBI" id="CHEBI:18420"/>
    </cofactor>
    <text evidence="15">Binds 2 Mg(2+) ions per monomer.</text>
</comment>
<keyword evidence="19" id="KW-1185">Reference proteome</keyword>
<dbReference type="Proteomes" id="UP000010816">
    <property type="component" value="Chromosome"/>
</dbReference>
<dbReference type="Pfam" id="PF00929">
    <property type="entry name" value="RNase_T"/>
    <property type="match status" value="1"/>
</dbReference>
<evidence type="ECO:0000256" key="12">
    <source>
        <dbReference type="ARBA" id="ARBA00046792"/>
    </source>
</evidence>
<dbReference type="GO" id="GO:0006281">
    <property type="term" value="P:DNA repair"/>
    <property type="evidence" value="ECO:0007669"/>
    <property type="project" value="UniProtKB-KW"/>
</dbReference>
<feature type="domain" description="ExoI C-terminal" evidence="17">
    <location>
        <begin position="351"/>
        <end position="474"/>
    </location>
</feature>
<keyword evidence="4 13" id="KW-0540">Nuclease</keyword>
<reference evidence="18 19" key="1">
    <citation type="submission" date="2011-09" db="EMBL/GenBank/DDBJ databases">
        <title>Complete sequence of chromosome of Thioflavicoccus mobilis 8321.</title>
        <authorList>
            <consortium name="US DOE Joint Genome Institute"/>
            <person name="Lucas S."/>
            <person name="Han J."/>
            <person name="Lapidus A."/>
            <person name="Cheng J.-F."/>
            <person name="Goodwin L."/>
            <person name="Pitluck S."/>
            <person name="Peters L."/>
            <person name="Ovchinnikova G."/>
            <person name="Lu M."/>
            <person name="Detter J.C."/>
            <person name="Han C."/>
            <person name="Tapia R."/>
            <person name="Land M."/>
            <person name="Hauser L."/>
            <person name="Kyrpides N."/>
            <person name="Ivanova N."/>
            <person name="Pagani I."/>
            <person name="Vogl K."/>
            <person name="Liu Z."/>
            <person name="Imhoff J."/>
            <person name="Thiel V."/>
            <person name="Frigaard N.-U."/>
            <person name="Bryant D."/>
            <person name="Woyke T."/>
        </authorList>
    </citation>
    <scope>NUCLEOTIDE SEQUENCE [LARGE SCALE GENOMIC DNA]</scope>
    <source>
        <strain evidence="18 19">8321</strain>
    </source>
</reference>
<dbReference type="Pfam" id="PF26016">
    <property type="entry name" value="ExoI_C"/>
    <property type="match status" value="1"/>
</dbReference>
<dbReference type="GO" id="GO:0008310">
    <property type="term" value="F:single-stranded DNA 3'-5' DNA exonuclease activity"/>
    <property type="evidence" value="ECO:0007669"/>
    <property type="project" value="UniProtKB-EC"/>
</dbReference>
<evidence type="ECO:0000256" key="14">
    <source>
        <dbReference type="PIRSR" id="PIRSR000977-1"/>
    </source>
</evidence>
<evidence type="ECO:0000256" key="6">
    <source>
        <dbReference type="ARBA" id="ARBA00022763"/>
    </source>
</evidence>
<dbReference type="Gene3D" id="3.30.420.10">
    <property type="entry name" value="Ribonuclease H-like superfamily/Ribonuclease H"/>
    <property type="match status" value="1"/>
</dbReference>
<evidence type="ECO:0000256" key="5">
    <source>
        <dbReference type="ARBA" id="ARBA00022723"/>
    </source>
</evidence>
<dbReference type="Gene3D" id="1.10.287.1240">
    <property type="match status" value="1"/>
</dbReference>
<feature type="binding site" evidence="15">
    <location>
        <position position="11"/>
    </location>
    <ligand>
        <name>Mg(2+)</name>
        <dbReference type="ChEBI" id="CHEBI:18420"/>
        <label>2</label>
    </ligand>
</feature>
<dbReference type="SUPFAM" id="SSF53098">
    <property type="entry name" value="Ribonuclease H-like"/>
    <property type="match status" value="1"/>
</dbReference>
<dbReference type="InterPro" id="IPR058561">
    <property type="entry name" value="Exonuc_1_C"/>
</dbReference>
<dbReference type="EMBL" id="CP003051">
    <property type="protein sequence ID" value="AGA90879.1"/>
    <property type="molecule type" value="Genomic_DNA"/>
</dbReference>
<keyword evidence="7 13" id="KW-0378">Hydrolase</keyword>
<evidence type="ECO:0000256" key="7">
    <source>
        <dbReference type="ARBA" id="ARBA00022801"/>
    </source>
</evidence>
<keyword evidence="9 15" id="KW-0460">Magnesium</keyword>
<protein>
    <recommendedName>
        <fullName evidence="3 13">Exodeoxyribonuclease I</fullName>
        <ecNumber evidence="2 13">3.1.11.1</ecNumber>
    </recommendedName>
</protein>
<evidence type="ECO:0000256" key="9">
    <source>
        <dbReference type="ARBA" id="ARBA00022842"/>
    </source>
</evidence>
<evidence type="ECO:0000256" key="1">
    <source>
        <dbReference type="ARBA" id="ARBA00000563"/>
    </source>
</evidence>
<evidence type="ECO:0000313" key="19">
    <source>
        <dbReference type="Proteomes" id="UP000010816"/>
    </source>
</evidence>
<dbReference type="InterPro" id="IPR012337">
    <property type="entry name" value="RNaseH-like_sf"/>
</dbReference>
<comment type="subunit">
    <text evidence="12">Monomer. Interacts with ssb (via C-terminus); this interaction stimulates the exonuclease activity by recruiting the enzyme to its substrate.</text>
</comment>
<comment type="catalytic activity">
    <reaction evidence="1 13">
        <text>Exonucleolytic cleavage in the 3'- to 5'-direction to yield nucleoside 5'-phosphates.</text>
        <dbReference type="EC" id="3.1.11.1"/>
    </reaction>
</comment>
<dbReference type="NCBIfam" id="NF008746">
    <property type="entry name" value="PRK11779.1"/>
    <property type="match status" value="1"/>
</dbReference>
<dbReference type="GO" id="GO:0046872">
    <property type="term" value="F:metal ion binding"/>
    <property type="evidence" value="ECO:0007669"/>
    <property type="project" value="UniProtKB-KW"/>
</dbReference>
<dbReference type="EC" id="3.1.11.1" evidence="2 13"/>
<dbReference type="InterPro" id="IPR034747">
    <property type="entry name" value="EXOI_SH3"/>
</dbReference>
<dbReference type="PATRIC" id="fig|765912.4.peg.2082"/>
<dbReference type="HOGENOM" id="CLU_043508_1_1_6"/>
<feature type="binding site" evidence="15">
    <location>
        <position position="180"/>
    </location>
    <ligand>
        <name>Mg(2+)</name>
        <dbReference type="ChEBI" id="CHEBI:18420"/>
        <label>2</label>
    </ligand>
</feature>
<keyword evidence="6 13" id="KW-0227">DNA damage</keyword>
<organism evidence="18 19">
    <name type="scientific">Thioflavicoccus mobilis 8321</name>
    <dbReference type="NCBI Taxonomy" id="765912"/>
    <lineage>
        <taxon>Bacteria</taxon>
        <taxon>Pseudomonadati</taxon>
        <taxon>Pseudomonadota</taxon>
        <taxon>Gammaproteobacteria</taxon>
        <taxon>Chromatiales</taxon>
        <taxon>Chromatiaceae</taxon>
        <taxon>Thioflavicoccus</taxon>
    </lineage>
</organism>
<keyword evidence="11 13" id="KW-0234">DNA repair</keyword>
<dbReference type="PROSITE" id="PS51784">
    <property type="entry name" value="EXOI_SH3"/>
    <property type="match status" value="1"/>
</dbReference>
<evidence type="ECO:0000256" key="13">
    <source>
        <dbReference type="PIRNR" id="PIRNR000977"/>
    </source>
</evidence>
<dbReference type="GO" id="GO:0003677">
    <property type="term" value="F:DNA binding"/>
    <property type="evidence" value="ECO:0007669"/>
    <property type="project" value="UniProtKB-KW"/>
</dbReference>
<dbReference type="STRING" id="765912.Thimo_2128"/>
<dbReference type="AlphaFoldDB" id="L0GZX6"/>
<dbReference type="Gene3D" id="3.30.1520.20">
    <property type="entry name" value="Exonuclease ExoI, domain 2"/>
    <property type="match status" value="1"/>
</dbReference>
<evidence type="ECO:0000256" key="11">
    <source>
        <dbReference type="ARBA" id="ARBA00023204"/>
    </source>
</evidence>
<evidence type="ECO:0000259" key="16">
    <source>
        <dbReference type="PROSITE" id="PS51784"/>
    </source>
</evidence>
<keyword evidence="5 15" id="KW-0479">Metal-binding</keyword>
<dbReference type="OrthoDB" id="9763470at2"/>
<dbReference type="InterPro" id="IPR023607">
    <property type="entry name" value="Exodeoxyribonuclease_I"/>
</dbReference>
<name>L0GZX6_9GAMM</name>
<dbReference type="Pfam" id="PF08411">
    <property type="entry name" value="ExoI_SH3"/>
    <property type="match status" value="1"/>
</dbReference>
<feature type="binding site" evidence="15">
    <location>
        <position position="9"/>
    </location>
    <ligand>
        <name>Mg(2+)</name>
        <dbReference type="ChEBI" id="CHEBI:18420"/>
        <label>1</label>
    </ligand>
</feature>
<keyword evidence="8 13" id="KW-0269">Exonuclease</keyword>
<evidence type="ECO:0000256" key="8">
    <source>
        <dbReference type="ARBA" id="ARBA00022839"/>
    </source>
</evidence>
<dbReference type="InterPro" id="IPR013520">
    <property type="entry name" value="Ribonucl_H"/>
</dbReference>
<evidence type="ECO:0000256" key="10">
    <source>
        <dbReference type="ARBA" id="ARBA00023125"/>
    </source>
</evidence>
<evidence type="ECO:0000256" key="15">
    <source>
        <dbReference type="PIRSR" id="PIRSR000977-2"/>
    </source>
</evidence>
<sequence length="478" mass="53665">MIETFYWHDYETWGADPWRDRPAQFAGQRTDVDLNPIDEPLVLYCRPATDLLPQPEACLITGITPQLAWRDGLIEAEFAAAIERVLVQPGTCGAGYNSLRFDDEVTRHLLYRNLFDPYAREWRNGNSRWDLIDVLRAAHALRPAGIEWPKRDDGTASFRLEDLTAANGIEHGAAHDALADVRATIALVRRLKQAQPKLFDYALRLRDKRVALRMLAEGRPLLHVSARYPAERGCIAPVLPIAHHPTNANGVIVFDLREDPAAFADLSVEALRERLFTPAAERAGDVAPIPVKTVRVNHAPFLAPLATLTPEAAERWAADLDRVRRHAGATDALKALGERLVQVYGRPMRGPPSDPDLMLYSGGFIGDADRRVLDRLRRLAPEDLAVERPTFEDPRLPEMLWRYRARNWPETLTDAEREDWDAYRLARLADPEAGGSIVIDAFEQRLIDLRATCTDAPAKLAVIDELAAWAEQVMDVGD</sequence>
<dbReference type="KEGG" id="tmb:Thimo_2128"/>
<dbReference type="PIRSF" id="PIRSF000977">
    <property type="entry name" value="Exodeoxyribonuclease_I"/>
    <property type="match status" value="1"/>
</dbReference>
<accession>L0GZX6</accession>
<dbReference type="PROSITE" id="PS51785">
    <property type="entry name" value="EXOI_C"/>
    <property type="match status" value="1"/>
</dbReference>
<evidence type="ECO:0000313" key="18">
    <source>
        <dbReference type="EMBL" id="AGA90879.1"/>
    </source>
</evidence>
<evidence type="ECO:0000256" key="2">
    <source>
        <dbReference type="ARBA" id="ARBA00012108"/>
    </source>
</evidence>
<feature type="binding site" evidence="14">
    <location>
        <position position="159"/>
    </location>
    <ligand>
        <name>substrate</name>
    </ligand>
</feature>
<dbReference type="eggNOG" id="COG2925">
    <property type="taxonomic scope" value="Bacteria"/>
</dbReference>
<gene>
    <name evidence="18" type="ORF">Thimo_2128</name>
</gene>
<dbReference type="InterPro" id="IPR038649">
    <property type="entry name" value="EXOI_SH3_sf"/>
</dbReference>
<dbReference type="Gene3D" id="1.20.1280.70">
    <property type="entry name" value="Exonuclease ExoI, domain 3"/>
    <property type="match status" value="1"/>
</dbReference>
<proteinExistence type="predicted"/>
<evidence type="ECO:0000259" key="17">
    <source>
        <dbReference type="PROSITE" id="PS51785"/>
    </source>
</evidence>
<dbReference type="CDD" id="cd06138">
    <property type="entry name" value="ExoI_N"/>
    <property type="match status" value="1"/>
</dbReference>
<dbReference type="FunFam" id="3.30.420.10:FF:000033">
    <property type="entry name" value="Exodeoxyribonuclease I"/>
    <property type="match status" value="1"/>
</dbReference>
<keyword evidence="10" id="KW-0238">DNA-binding</keyword>
<dbReference type="InterPro" id="IPR013620">
    <property type="entry name" value="Exonuc_1_SH3"/>
</dbReference>